<evidence type="ECO:0000313" key="1">
    <source>
        <dbReference type="EMBL" id="KAK3603117.1"/>
    </source>
</evidence>
<keyword evidence="2" id="KW-1185">Reference proteome</keyword>
<reference evidence="1" key="2">
    <citation type="journal article" date="2021" name="Genome Biol. Evol.">
        <title>Developing a high-quality reference genome for a parasitic bivalve with doubly uniparental inheritance (Bivalvia: Unionida).</title>
        <authorList>
            <person name="Smith C.H."/>
        </authorList>
    </citation>
    <scope>NUCLEOTIDE SEQUENCE</scope>
    <source>
        <strain evidence="1">CHS0354</strain>
        <tissue evidence="1">Mantle</tissue>
    </source>
</reference>
<reference evidence="1" key="3">
    <citation type="submission" date="2023-05" db="EMBL/GenBank/DDBJ databases">
        <authorList>
            <person name="Smith C.H."/>
        </authorList>
    </citation>
    <scope>NUCLEOTIDE SEQUENCE</scope>
    <source>
        <strain evidence="1">CHS0354</strain>
        <tissue evidence="1">Mantle</tissue>
    </source>
</reference>
<dbReference type="AlphaFoldDB" id="A0AAE0T3G6"/>
<dbReference type="Proteomes" id="UP001195483">
    <property type="component" value="Unassembled WGS sequence"/>
</dbReference>
<gene>
    <name evidence="1" type="ORF">CHS0354_027904</name>
</gene>
<reference evidence="1" key="1">
    <citation type="journal article" date="2021" name="Genome Biol. Evol.">
        <title>A High-Quality Reference Genome for a Parasitic Bivalve with Doubly Uniparental Inheritance (Bivalvia: Unionida).</title>
        <authorList>
            <person name="Smith C.H."/>
        </authorList>
    </citation>
    <scope>NUCLEOTIDE SEQUENCE</scope>
    <source>
        <strain evidence="1">CHS0354</strain>
    </source>
</reference>
<proteinExistence type="predicted"/>
<evidence type="ECO:0000313" key="2">
    <source>
        <dbReference type="Proteomes" id="UP001195483"/>
    </source>
</evidence>
<comment type="caution">
    <text evidence="1">The sequence shown here is derived from an EMBL/GenBank/DDBJ whole genome shotgun (WGS) entry which is preliminary data.</text>
</comment>
<protein>
    <submittedName>
        <fullName evidence="1">Uncharacterized protein</fullName>
    </submittedName>
</protein>
<dbReference type="EMBL" id="JAEAOA010001688">
    <property type="protein sequence ID" value="KAK3603117.1"/>
    <property type="molecule type" value="Genomic_DNA"/>
</dbReference>
<accession>A0AAE0T3G6</accession>
<name>A0AAE0T3G6_9BIVA</name>
<organism evidence="1 2">
    <name type="scientific">Potamilus streckersoni</name>
    <dbReference type="NCBI Taxonomy" id="2493646"/>
    <lineage>
        <taxon>Eukaryota</taxon>
        <taxon>Metazoa</taxon>
        <taxon>Spiralia</taxon>
        <taxon>Lophotrochozoa</taxon>
        <taxon>Mollusca</taxon>
        <taxon>Bivalvia</taxon>
        <taxon>Autobranchia</taxon>
        <taxon>Heteroconchia</taxon>
        <taxon>Palaeoheterodonta</taxon>
        <taxon>Unionida</taxon>
        <taxon>Unionoidea</taxon>
        <taxon>Unionidae</taxon>
        <taxon>Ambleminae</taxon>
        <taxon>Lampsilini</taxon>
        <taxon>Potamilus</taxon>
    </lineage>
</organism>
<sequence length="129" mass="14713">MLSHNIMSIDANLIYFDEGLVVANTFCELFNKMNILPLPHRMKFIKLDYIFKCVVDELHDKAMICKHVSGKEISANSKTIISAALSPCLNPPVQFVRVTKPFDEISFPFSFNDFVYSEHVLVCLCNFCS</sequence>